<comment type="caution">
    <text evidence="1">The sequence shown here is derived from an EMBL/GenBank/DDBJ whole genome shotgun (WGS) entry which is preliminary data.</text>
</comment>
<sequence length="177" mass="20158">MKWTVNQLRKYRENGLKIDDYVNVAEGLKRRDSEVRGASLIHITGKAKLDSQKVTFDLHLTGSIILPCSRTLVDVDFPIDIHSTEIFLLNPQEEEFAEMDEFHHAEAGIVDLMPIIEELLILEIPIQVFSEAALENKGLQAGSDWEVMTEEQYLQDKEKKVDPRLAGLAKLLDNNNE</sequence>
<dbReference type="Pfam" id="PF02620">
    <property type="entry name" value="YceD"/>
    <property type="match status" value="1"/>
</dbReference>
<evidence type="ECO:0000313" key="2">
    <source>
        <dbReference type="Proteomes" id="UP001596147"/>
    </source>
</evidence>
<organism evidence="1 2">
    <name type="scientific">Lederbergia graminis</name>
    <dbReference type="NCBI Taxonomy" id="735518"/>
    <lineage>
        <taxon>Bacteria</taxon>
        <taxon>Bacillati</taxon>
        <taxon>Bacillota</taxon>
        <taxon>Bacilli</taxon>
        <taxon>Bacillales</taxon>
        <taxon>Bacillaceae</taxon>
        <taxon>Lederbergia</taxon>
    </lineage>
</organism>
<evidence type="ECO:0000313" key="1">
    <source>
        <dbReference type="EMBL" id="MFC5463870.1"/>
    </source>
</evidence>
<proteinExistence type="predicted"/>
<keyword evidence="2" id="KW-1185">Reference proteome</keyword>
<dbReference type="InterPro" id="IPR003772">
    <property type="entry name" value="YceD"/>
</dbReference>
<accession>A0ABW0LEV8</accession>
<protein>
    <submittedName>
        <fullName evidence="1">YceD family protein</fullName>
    </submittedName>
</protein>
<name>A0ABW0LEV8_9BACI</name>
<gene>
    <name evidence="1" type="ORF">ACFPM4_03750</name>
</gene>
<reference evidence="2" key="1">
    <citation type="journal article" date="2019" name="Int. J. Syst. Evol. Microbiol.">
        <title>The Global Catalogue of Microorganisms (GCM) 10K type strain sequencing project: providing services to taxonomists for standard genome sequencing and annotation.</title>
        <authorList>
            <consortium name="The Broad Institute Genomics Platform"/>
            <consortium name="The Broad Institute Genome Sequencing Center for Infectious Disease"/>
            <person name="Wu L."/>
            <person name="Ma J."/>
        </authorList>
    </citation>
    <scope>NUCLEOTIDE SEQUENCE [LARGE SCALE GENOMIC DNA]</scope>
    <source>
        <strain evidence="2">CGMCC 1.12237</strain>
    </source>
</reference>
<dbReference type="RefSeq" id="WP_382347852.1">
    <property type="nucleotide sequence ID" value="NZ_JBHSMC010000001.1"/>
</dbReference>
<dbReference type="Proteomes" id="UP001596147">
    <property type="component" value="Unassembled WGS sequence"/>
</dbReference>
<dbReference type="EMBL" id="JBHSMC010000001">
    <property type="protein sequence ID" value="MFC5463870.1"/>
    <property type="molecule type" value="Genomic_DNA"/>
</dbReference>